<dbReference type="Gene3D" id="3.30.70.100">
    <property type="match status" value="1"/>
</dbReference>
<evidence type="ECO:0000313" key="3">
    <source>
        <dbReference type="Proteomes" id="UP000829196"/>
    </source>
</evidence>
<dbReference type="EMBL" id="JAGYWB010000004">
    <property type="protein sequence ID" value="KAI0525213.1"/>
    <property type="molecule type" value="Genomic_DNA"/>
</dbReference>
<dbReference type="InterPro" id="IPR044169">
    <property type="entry name" value="PI21"/>
</dbReference>
<feature type="domain" description="HMA" evidence="1">
    <location>
        <begin position="11"/>
        <end position="62"/>
    </location>
</feature>
<dbReference type="GO" id="GO:0046872">
    <property type="term" value="F:metal ion binding"/>
    <property type="evidence" value="ECO:0007669"/>
    <property type="project" value="InterPro"/>
</dbReference>
<reference evidence="2" key="1">
    <citation type="journal article" date="2022" name="Front. Genet.">
        <title>Chromosome-Scale Assembly of the Dendrobium nobile Genome Provides Insights Into the Molecular Mechanism of the Biosynthesis of the Medicinal Active Ingredient of Dendrobium.</title>
        <authorList>
            <person name="Xu Q."/>
            <person name="Niu S.-C."/>
            <person name="Li K.-L."/>
            <person name="Zheng P.-J."/>
            <person name="Zhang X.-J."/>
            <person name="Jia Y."/>
            <person name="Liu Y."/>
            <person name="Niu Y.-X."/>
            <person name="Yu L.-H."/>
            <person name="Chen D.-F."/>
            <person name="Zhang G.-Q."/>
        </authorList>
    </citation>
    <scope>NUCLEOTIDE SEQUENCE</scope>
    <source>
        <tissue evidence="2">Leaf</tissue>
    </source>
</reference>
<sequence>MTGEIPTLILTVDLDCRLCSKKIKKTICKLQERERIHKIEYDEKKNTVTISGPFDPVKLKNKLCCKACEVIINIIVTPPPTPPTKPEPVYLPFPVGHPVIVPWRVMVQ</sequence>
<keyword evidence="3" id="KW-1185">Reference proteome</keyword>
<dbReference type="Proteomes" id="UP000829196">
    <property type="component" value="Unassembled WGS sequence"/>
</dbReference>
<dbReference type="SUPFAM" id="SSF55008">
    <property type="entry name" value="HMA, heavy metal-associated domain"/>
    <property type="match status" value="1"/>
</dbReference>
<dbReference type="AlphaFoldDB" id="A0A8T3C389"/>
<gene>
    <name evidence="2" type="ORF">KFK09_004605</name>
</gene>
<proteinExistence type="predicted"/>
<dbReference type="Pfam" id="PF00403">
    <property type="entry name" value="HMA"/>
    <property type="match status" value="1"/>
</dbReference>
<dbReference type="InterPro" id="IPR036163">
    <property type="entry name" value="HMA_dom_sf"/>
</dbReference>
<name>A0A8T3C389_DENNO</name>
<dbReference type="GO" id="GO:1900150">
    <property type="term" value="P:regulation of defense response to fungus"/>
    <property type="evidence" value="ECO:0007669"/>
    <property type="project" value="InterPro"/>
</dbReference>
<accession>A0A8T3C389</accession>
<dbReference type="PANTHER" id="PTHR47488:SF7">
    <property type="entry name" value="HEAVY METAL TRANSPORT_DETOXIFICATION SUPERFAMILY PROTEIN"/>
    <property type="match status" value="1"/>
</dbReference>
<evidence type="ECO:0000259" key="1">
    <source>
        <dbReference type="Pfam" id="PF00403"/>
    </source>
</evidence>
<dbReference type="InterPro" id="IPR006121">
    <property type="entry name" value="HMA_dom"/>
</dbReference>
<organism evidence="2 3">
    <name type="scientific">Dendrobium nobile</name>
    <name type="common">Orchid</name>
    <dbReference type="NCBI Taxonomy" id="94219"/>
    <lineage>
        <taxon>Eukaryota</taxon>
        <taxon>Viridiplantae</taxon>
        <taxon>Streptophyta</taxon>
        <taxon>Embryophyta</taxon>
        <taxon>Tracheophyta</taxon>
        <taxon>Spermatophyta</taxon>
        <taxon>Magnoliopsida</taxon>
        <taxon>Liliopsida</taxon>
        <taxon>Asparagales</taxon>
        <taxon>Orchidaceae</taxon>
        <taxon>Epidendroideae</taxon>
        <taxon>Malaxideae</taxon>
        <taxon>Dendrobiinae</taxon>
        <taxon>Dendrobium</taxon>
    </lineage>
</organism>
<dbReference type="SMR" id="A0A8T3C389"/>
<dbReference type="PANTHER" id="PTHR47488">
    <property type="entry name" value="HEAVY METAL TRANSPORT/DETOXIFICATION SUPERFAMILY PROTEIN"/>
    <property type="match status" value="1"/>
</dbReference>
<protein>
    <recommendedName>
        <fullName evidence="1">HMA domain-containing protein</fullName>
    </recommendedName>
</protein>
<evidence type="ECO:0000313" key="2">
    <source>
        <dbReference type="EMBL" id="KAI0525213.1"/>
    </source>
</evidence>
<comment type="caution">
    <text evidence="2">The sequence shown here is derived from an EMBL/GenBank/DDBJ whole genome shotgun (WGS) entry which is preliminary data.</text>
</comment>
<dbReference type="OrthoDB" id="785270at2759"/>